<dbReference type="AlphaFoldDB" id="A0A7C4TF33"/>
<accession>A0A7C4TF33</accession>
<gene>
    <name evidence="1" type="ORF">ENV60_07935</name>
</gene>
<dbReference type="EMBL" id="DTGZ01000149">
    <property type="protein sequence ID" value="HGV98210.1"/>
    <property type="molecule type" value="Genomic_DNA"/>
</dbReference>
<reference evidence="1" key="1">
    <citation type="journal article" date="2020" name="mSystems">
        <title>Genome- and Community-Level Interaction Insights into Carbon Utilization and Element Cycling Functions of Hydrothermarchaeota in Hydrothermal Sediment.</title>
        <authorList>
            <person name="Zhou Z."/>
            <person name="Liu Y."/>
            <person name="Xu W."/>
            <person name="Pan J."/>
            <person name="Luo Z.H."/>
            <person name="Li M."/>
        </authorList>
    </citation>
    <scope>NUCLEOTIDE SEQUENCE [LARGE SCALE GENOMIC DNA]</scope>
    <source>
        <strain evidence="1">SpSt-774</strain>
    </source>
</reference>
<name>A0A7C4TF33_UNCW3</name>
<sequence>MPVNTITKCIEAMTRGDYKTAYNYFSFIDKSTKTEPEFVRENEFSKIDSQLMTLTSNRIEYKIFDTTIYKDSILAILKITIPEIMRERMRYFFATPYKEKKIDSLITAEKKCINFFTIEGQVQLIKEIEGWRIYGNWRRIRDEEAKKSQVVIDYIRDSIKIAKNIRIREFQDTRRVCLEGSLKNYGKRILCDVEVMIICYEKNRKPCYILSIHPVNENEKPLKPGKSKIFQVDLSTAPATWTKEVDIKVVNCKFKD</sequence>
<organism evidence="1">
    <name type="scientific">candidate division WOR-3 bacterium</name>
    <dbReference type="NCBI Taxonomy" id="2052148"/>
    <lineage>
        <taxon>Bacteria</taxon>
        <taxon>Bacteria division WOR-3</taxon>
    </lineage>
</organism>
<protein>
    <submittedName>
        <fullName evidence="1">Uncharacterized protein</fullName>
    </submittedName>
</protein>
<comment type="caution">
    <text evidence="1">The sequence shown here is derived from an EMBL/GenBank/DDBJ whole genome shotgun (WGS) entry which is preliminary data.</text>
</comment>
<proteinExistence type="predicted"/>
<evidence type="ECO:0000313" key="1">
    <source>
        <dbReference type="EMBL" id="HGV98210.1"/>
    </source>
</evidence>